<dbReference type="GO" id="GO:0012505">
    <property type="term" value="C:endomembrane system"/>
    <property type="evidence" value="ECO:0007669"/>
    <property type="project" value="UniProtKB-SubCell"/>
</dbReference>
<dbReference type="PANTHER" id="PTHR13325">
    <property type="entry name" value="PROTEASE M50 MEMBRANE-BOUND TRANSCRIPTION FACTOR SITE 2 PROTEASE"/>
    <property type="match status" value="1"/>
</dbReference>
<evidence type="ECO:0000256" key="4">
    <source>
        <dbReference type="ARBA" id="ARBA00023136"/>
    </source>
</evidence>
<sequence>MSSTTIFLAIFLLYWIIVSNLSKRGILDKYNISAHGPLLMIRTEKGLNFIDKIAAPKKFWRFFANIGIVMMFIGMASMFAIILLSDIILLTSLGTEQVPEPGQLHEPRNIFLIPGVNEFIPIVWGLIALIVTLIVHEFAHAILSRVEDIKVKSMGLLVALVPIGGFAEPDEEQLFGVKKDTNEDLKEDYYKNKNVSDEPKIAGRNQRARILSAGVMANFVVALIALSLFFGPVLGAIGPASNAMIVDVDPNSDAYDKQIRDEMIITKLDDTSVKSAQDVLHYLSTLEKDTYVTIHAKSGTEINQYELLLEKPPESEALGIRIMEVMQNTPASESGLEEGMIIKEIDGNPIKSLEDFRIFMAETHPNQVITLKIAPEYDSDNN</sequence>
<evidence type="ECO:0000256" key="5">
    <source>
        <dbReference type="SAM" id="Phobius"/>
    </source>
</evidence>
<comment type="caution">
    <text evidence="7">The sequence shown here is derived from an EMBL/GenBank/DDBJ whole genome shotgun (WGS) entry which is preliminary data.</text>
</comment>
<feature type="transmembrane region" description="Helical" evidence="5">
    <location>
        <begin position="62"/>
        <end position="90"/>
    </location>
</feature>
<evidence type="ECO:0000313" key="7">
    <source>
        <dbReference type="EMBL" id="RQD85250.1"/>
    </source>
</evidence>
<gene>
    <name evidence="7" type="ORF">D5R95_05090</name>
</gene>
<dbReference type="PRINTS" id="PR01000">
    <property type="entry name" value="SREBPS2PTASE"/>
</dbReference>
<reference evidence="7 8" key="1">
    <citation type="submission" date="2018-08" db="EMBL/GenBank/DDBJ databases">
        <title>The metabolism and importance of syntrophic acetate oxidation coupled to methane or sulfide production in haloalkaline environments.</title>
        <authorList>
            <person name="Timmers P.H.A."/>
            <person name="Vavourakis C.D."/>
            <person name="Sorokin D.Y."/>
            <person name="Sinninghe Damste J.S."/>
            <person name="Muyzer G."/>
            <person name="Stams A.J.M."/>
            <person name="Plugge C.M."/>
        </authorList>
    </citation>
    <scope>NUCLEOTIDE SEQUENCE [LARGE SCALE GENOMIC DNA]</scope>
    <source>
        <strain evidence="7">MSAO_Arc3</strain>
    </source>
</reference>
<dbReference type="EMBL" id="QZAB01000323">
    <property type="protein sequence ID" value="RQD85250.1"/>
    <property type="molecule type" value="Genomic_DNA"/>
</dbReference>
<feature type="transmembrane region" description="Helical" evidence="5">
    <location>
        <begin position="6"/>
        <end position="22"/>
    </location>
</feature>
<feature type="non-terminal residue" evidence="7">
    <location>
        <position position="382"/>
    </location>
</feature>
<dbReference type="SUPFAM" id="SSF50156">
    <property type="entry name" value="PDZ domain-like"/>
    <property type="match status" value="2"/>
</dbReference>
<dbReference type="SMART" id="SM00228">
    <property type="entry name" value="PDZ"/>
    <property type="match status" value="2"/>
</dbReference>
<feature type="domain" description="PDZ" evidence="6">
    <location>
        <begin position="303"/>
        <end position="377"/>
    </location>
</feature>
<keyword evidence="4 5" id="KW-0472">Membrane</keyword>
<dbReference type="Proteomes" id="UP000284763">
    <property type="component" value="Unassembled WGS sequence"/>
</dbReference>
<dbReference type="InterPro" id="IPR008915">
    <property type="entry name" value="Peptidase_M50"/>
</dbReference>
<feature type="domain" description="PDZ" evidence="6">
    <location>
        <begin position="231"/>
        <end position="300"/>
    </location>
</feature>
<dbReference type="Gene3D" id="2.30.42.10">
    <property type="match status" value="2"/>
</dbReference>
<dbReference type="CDD" id="cd06159">
    <property type="entry name" value="S2P-M50_PDZ_Arch"/>
    <property type="match status" value="1"/>
</dbReference>
<accession>A0A424YYA1</accession>
<dbReference type="InterPro" id="IPR001193">
    <property type="entry name" value="MBTPS2"/>
</dbReference>
<dbReference type="Pfam" id="PF13180">
    <property type="entry name" value="PDZ_2"/>
    <property type="match status" value="1"/>
</dbReference>
<proteinExistence type="predicted"/>
<dbReference type="GO" id="GO:0031293">
    <property type="term" value="P:membrane protein intracellular domain proteolysis"/>
    <property type="evidence" value="ECO:0007669"/>
    <property type="project" value="TreeGrafter"/>
</dbReference>
<dbReference type="PANTHER" id="PTHR13325:SF3">
    <property type="entry name" value="MEMBRANE-BOUND TRANSCRIPTION FACTOR SITE-2 PROTEASE"/>
    <property type="match status" value="1"/>
</dbReference>
<feature type="transmembrane region" description="Helical" evidence="5">
    <location>
        <begin position="110"/>
        <end position="135"/>
    </location>
</feature>
<dbReference type="InterPro" id="IPR036034">
    <property type="entry name" value="PDZ_sf"/>
</dbReference>
<comment type="subcellular location">
    <subcellularLocation>
        <location evidence="1">Endomembrane system</location>
        <topology evidence="1">Multi-pass membrane protein</topology>
    </subcellularLocation>
</comment>
<dbReference type="InterPro" id="IPR001478">
    <property type="entry name" value="PDZ"/>
</dbReference>
<keyword evidence="3 5" id="KW-1133">Transmembrane helix</keyword>
<evidence type="ECO:0000256" key="3">
    <source>
        <dbReference type="ARBA" id="ARBA00022989"/>
    </source>
</evidence>
<dbReference type="AlphaFoldDB" id="A0A424YYA1"/>
<dbReference type="GO" id="GO:0004222">
    <property type="term" value="F:metalloendopeptidase activity"/>
    <property type="evidence" value="ECO:0007669"/>
    <property type="project" value="InterPro"/>
</dbReference>
<name>A0A424YYA1_9EURY</name>
<dbReference type="GO" id="GO:0005737">
    <property type="term" value="C:cytoplasm"/>
    <property type="evidence" value="ECO:0007669"/>
    <property type="project" value="TreeGrafter"/>
</dbReference>
<keyword evidence="2 5" id="KW-0812">Transmembrane</keyword>
<feature type="transmembrane region" description="Helical" evidence="5">
    <location>
        <begin position="210"/>
        <end position="234"/>
    </location>
</feature>
<evidence type="ECO:0000256" key="1">
    <source>
        <dbReference type="ARBA" id="ARBA00004127"/>
    </source>
</evidence>
<dbReference type="GO" id="GO:0016020">
    <property type="term" value="C:membrane"/>
    <property type="evidence" value="ECO:0007669"/>
    <property type="project" value="InterPro"/>
</dbReference>
<organism evidence="7 8">
    <name type="scientific">Methanosalsum natronophilum</name>
    <dbReference type="NCBI Taxonomy" id="768733"/>
    <lineage>
        <taxon>Archaea</taxon>
        <taxon>Methanobacteriati</taxon>
        <taxon>Methanobacteriota</taxon>
        <taxon>Stenosarchaea group</taxon>
        <taxon>Methanomicrobia</taxon>
        <taxon>Methanosarcinales</taxon>
        <taxon>Methanosarcinaceae</taxon>
        <taxon>Methanosalsum</taxon>
    </lineage>
</organism>
<evidence type="ECO:0000313" key="8">
    <source>
        <dbReference type="Proteomes" id="UP000284763"/>
    </source>
</evidence>
<dbReference type="Pfam" id="PF02163">
    <property type="entry name" value="Peptidase_M50"/>
    <property type="match status" value="1"/>
</dbReference>
<protein>
    <submittedName>
        <fullName evidence="7">PDZ domain-containing protein</fullName>
    </submittedName>
</protein>
<evidence type="ECO:0000259" key="6">
    <source>
        <dbReference type="SMART" id="SM00228"/>
    </source>
</evidence>
<evidence type="ECO:0000256" key="2">
    <source>
        <dbReference type="ARBA" id="ARBA00022692"/>
    </source>
</evidence>